<evidence type="ECO:0000313" key="7">
    <source>
        <dbReference type="EMBL" id="KAF5660291.1"/>
    </source>
</evidence>
<dbReference type="PANTHER" id="PTHR47338:SF6">
    <property type="entry name" value="ZN(II)2CYS6 TRANSCRIPTION FACTOR (EUROFUNG)"/>
    <property type="match status" value="1"/>
</dbReference>
<dbReference type="PROSITE" id="PS00463">
    <property type="entry name" value="ZN2_CY6_FUNGAL_1"/>
    <property type="match status" value="1"/>
</dbReference>
<comment type="caution">
    <text evidence="7">The sequence shown here is derived from an EMBL/GenBank/DDBJ whole genome shotgun (WGS) entry which is preliminary data.</text>
</comment>
<dbReference type="GO" id="GO:0000981">
    <property type="term" value="F:DNA-binding transcription factor activity, RNA polymerase II-specific"/>
    <property type="evidence" value="ECO:0007669"/>
    <property type="project" value="InterPro"/>
</dbReference>
<keyword evidence="2" id="KW-0479">Metal-binding</keyword>
<dbReference type="PANTHER" id="PTHR47338">
    <property type="entry name" value="ZN(II)2CYS6 TRANSCRIPTION FACTOR (EUROFUNG)-RELATED"/>
    <property type="match status" value="1"/>
</dbReference>
<keyword evidence="5" id="KW-0539">Nucleus</keyword>
<dbReference type="PROSITE" id="PS50048">
    <property type="entry name" value="ZN2_CY6_FUNGAL_2"/>
    <property type="match status" value="1"/>
</dbReference>
<evidence type="ECO:0000256" key="5">
    <source>
        <dbReference type="ARBA" id="ARBA00023242"/>
    </source>
</evidence>
<dbReference type="AlphaFoldDB" id="A0A8H5T026"/>
<accession>A0A8H5T026</accession>
<evidence type="ECO:0000256" key="2">
    <source>
        <dbReference type="ARBA" id="ARBA00022723"/>
    </source>
</evidence>
<dbReference type="EMBL" id="JAAGWQ010000198">
    <property type="protein sequence ID" value="KAF5660291.1"/>
    <property type="molecule type" value="Genomic_DNA"/>
</dbReference>
<evidence type="ECO:0000256" key="1">
    <source>
        <dbReference type="ARBA" id="ARBA00004123"/>
    </source>
</evidence>
<dbReference type="CDD" id="cd12148">
    <property type="entry name" value="fungal_TF_MHR"/>
    <property type="match status" value="1"/>
</dbReference>
<dbReference type="CDD" id="cd00067">
    <property type="entry name" value="GAL4"/>
    <property type="match status" value="1"/>
</dbReference>
<organism evidence="7 8">
    <name type="scientific">Fusarium heterosporum</name>
    <dbReference type="NCBI Taxonomy" id="42747"/>
    <lineage>
        <taxon>Eukaryota</taxon>
        <taxon>Fungi</taxon>
        <taxon>Dikarya</taxon>
        <taxon>Ascomycota</taxon>
        <taxon>Pezizomycotina</taxon>
        <taxon>Sordariomycetes</taxon>
        <taxon>Hypocreomycetidae</taxon>
        <taxon>Hypocreales</taxon>
        <taxon>Nectriaceae</taxon>
        <taxon>Fusarium</taxon>
        <taxon>Fusarium heterosporum species complex</taxon>
    </lineage>
</organism>
<dbReference type="InterPro" id="IPR036864">
    <property type="entry name" value="Zn2-C6_fun-type_DNA-bd_sf"/>
</dbReference>
<dbReference type="Pfam" id="PF00172">
    <property type="entry name" value="Zn_clus"/>
    <property type="match status" value="1"/>
</dbReference>
<proteinExistence type="predicted"/>
<dbReference type="SMART" id="SM00066">
    <property type="entry name" value="GAL4"/>
    <property type="match status" value="1"/>
</dbReference>
<keyword evidence="4" id="KW-0804">Transcription</keyword>
<comment type="subcellular location">
    <subcellularLocation>
        <location evidence="1">Nucleus</location>
    </subcellularLocation>
</comment>
<dbReference type="Gene3D" id="4.10.240.10">
    <property type="entry name" value="Zn(2)-C6 fungal-type DNA-binding domain"/>
    <property type="match status" value="1"/>
</dbReference>
<dbReference type="SUPFAM" id="SSF57701">
    <property type="entry name" value="Zn2/Cys6 DNA-binding domain"/>
    <property type="match status" value="1"/>
</dbReference>
<protein>
    <recommendedName>
        <fullName evidence="6">Zn(2)-C6 fungal-type domain-containing protein</fullName>
    </recommendedName>
</protein>
<evidence type="ECO:0000313" key="8">
    <source>
        <dbReference type="Proteomes" id="UP000567885"/>
    </source>
</evidence>
<dbReference type="InterPro" id="IPR050815">
    <property type="entry name" value="TF_fung"/>
</dbReference>
<dbReference type="InterPro" id="IPR001138">
    <property type="entry name" value="Zn2Cys6_DnaBD"/>
</dbReference>
<dbReference type="Proteomes" id="UP000567885">
    <property type="component" value="Unassembled WGS sequence"/>
</dbReference>
<dbReference type="GO" id="GO:0005634">
    <property type="term" value="C:nucleus"/>
    <property type="evidence" value="ECO:0007669"/>
    <property type="project" value="UniProtKB-SubCell"/>
</dbReference>
<dbReference type="GO" id="GO:0008270">
    <property type="term" value="F:zinc ion binding"/>
    <property type="evidence" value="ECO:0007669"/>
    <property type="project" value="InterPro"/>
</dbReference>
<name>A0A8H5T026_FUSHE</name>
<gene>
    <name evidence="7" type="ORF">FHETE_9033</name>
</gene>
<keyword evidence="8" id="KW-1185">Reference proteome</keyword>
<reference evidence="7 8" key="1">
    <citation type="submission" date="2020-05" db="EMBL/GenBank/DDBJ databases">
        <title>Identification and distribution of gene clusters putatively required for synthesis of sphingolipid metabolism inhibitors in phylogenetically diverse species of the filamentous fungus Fusarium.</title>
        <authorList>
            <person name="Kim H.-S."/>
            <person name="Busman M."/>
            <person name="Brown D.W."/>
            <person name="Divon H."/>
            <person name="Uhlig S."/>
            <person name="Proctor R.H."/>
        </authorList>
    </citation>
    <scope>NUCLEOTIDE SEQUENCE [LARGE SCALE GENOMIC DNA]</scope>
    <source>
        <strain evidence="7 8">NRRL 20693</strain>
    </source>
</reference>
<keyword evidence="3" id="KW-0805">Transcription regulation</keyword>
<sequence>MSAPRTRHYRRVPKACNNCRRKKVRCPGEKPRCSACTRLHQQCSFAEVLEPSEDSANRIDTYVNDRLEQLEDKLDTLMSRVVTPLPAEAFAKSIEFYFKHLHRQPLWLFDEHALSPSEMSEDLVCAILALSTTYNALEFRGEKIQSPGAYNKNARKGVMFKIAEGNMTVQSTQALCLLAYFSLITGDIAMAGFDISLANSMIPLLSDRAFDPNSSPHSQERSKLFWSIQFLGYACGNPAVFPSISNEADNPLTFVTGARNILTSSIPPPPRAALMGVHETLPDIWTQSLKICSLWADLRVYVARCLEGSAKHPWLPDSDYVRLCSKVLEVEAVFPVALSYNAVKFSQMPAQSVQEHRRDLLPWVRVQTTYHTIHCILNHPSLHTVMAETPKNRLGANTFWRSSYEKALRHCTWISRLIRISDEKGLRLTDPFFAQAAAIAGTLHLYWTRGGEITVQESSMKHLDVCMKLVKEMATFWPVCQTIETALRQFIDSHQSMWTQVSGTRQNFTRTSLIWILLDVAAPQFPDYHNQASLGRAAWVDDTSFHNDHEIPSSEMSSPPIDMRESTAHYASPPHWVAEGSEEGTHIEHVELETRDTTIAHREVAGDHVITNDFAWGPWENLGLMERDFVMNTGLWDMN</sequence>
<feature type="domain" description="Zn(2)-C6 fungal-type" evidence="6">
    <location>
        <begin position="15"/>
        <end position="45"/>
    </location>
</feature>
<evidence type="ECO:0000256" key="3">
    <source>
        <dbReference type="ARBA" id="ARBA00023015"/>
    </source>
</evidence>
<evidence type="ECO:0000256" key="4">
    <source>
        <dbReference type="ARBA" id="ARBA00023163"/>
    </source>
</evidence>
<dbReference type="OrthoDB" id="424974at2759"/>
<evidence type="ECO:0000259" key="6">
    <source>
        <dbReference type="PROSITE" id="PS50048"/>
    </source>
</evidence>